<dbReference type="InterPro" id="IPR024623">
    <property type="entry name" value="YtxH"/>
</dbReference>
<evidence type="ECO:0000313" key="3">
    <source>
        <dbReference type="EMBL" id="SNV43722.1"/>
    </source>
</evidence>
<sequence length="142" mass="15804">MAKLVKSLLLGATAGAAAAYFFSTAKGKQAKSKASEFITDYKENPETYNQVAKEKAQGYKDLALEKFNDYKSKYENGELTAEDVLEQVKEKANLVKEKTVQKMNQAADWDANAEKTESDQDVQATAEVDDIIIDYDNDDQES</sequence>
<keyword evidence="2" id="KW-0732">Signal</keyword>
<dbReference type="Pfam" id="PF12732">
    <property type="entry name" value="YtxH"/>
    <property type="match status" value="1"/>
</dbReference>
<dbReference type="EMBL" id="LT906454">
    <property type="protein sequence ID" value="SNV43722.1"/>
    <property type="molecule type" value="Genomic_DNA"/>
</dbReference>
<dbReference type="Proteomes" id="UP000215144">
    <property type="component" value="Chromosome 1"/>
</dbReference>
<feature type="compositionally biased region" description="Acidic residues" evidence="1">
    <location>
        <begin position="127"/>
        <end position="142"/>
    </location>
</feature>
<dbReference type="OrthoDB" id="2237144at2"/>
<reference evidence="3 4" key="1">
    <citation type="submission" date="2017-06" db="EMBL/GenBank/DDBJ databases">
        <authorList>
            <consortium name="Pathogen Informatics"/>
        </authorList>
    </citation>
    <scope>NUCLEOTIDE SEQUENCE [LARGE SCALE GENOMIC DNA]</scope>
    <source>
        <strain evidence="3 4">NCTC11291</strain>
    </source>
</reference>
<dbReference type="RefSeq" id="WP_017770031.1">
    <property type="nucleotide sequence ID" value="NZ_LT906454.1"/>
</dbReference>
<feature type="chain" id="PRO_5039672937" evidence="2">
    <location>
        <begin position="19"/>
        <end position="142"/>
    </location>
</feature>
<evidence type="ECO:0000256" key="1">
    <source>
        <dbReference type="SAM" id="MobiDB-lite"/>
    </source>
</evidence>
<gene>
    <name evidence="3" type="ORF">SAMEA4504048_01738</name>
</gene>
<dbReference type="AlphaFoldDB" id="A0A239XAL8"/>
<feature type="region of interest" description="Disordered" evidence="1">
    <location>
        <begin position="105"/>
        <end position="142"/>
    </location>
</feature>
<organism evidence="3 4">
    <name type="scientific">Streptococcus acidominimus</name>
    <dbReference type="NCBI Taxonomy" id="1326"/>
    <lineage>
        <taxon>Bacteria</taxon>
        <taxon>Bacillati</taxon>
        <taxon>Bacillota</taxon>
        <taxon>Bacilli</taxon>
        <taxon>Lactobacillales</taxon>
        <taxon>Streptococcaceae</taxon>
        <taxon>Streptococcus</taxon>
    </lineage>
</organism>
<feature type="signal peptide" evidence="2">
    <location>
        <begin position="1"/>
        <end position="18"/>
    </location>
</feature>
<dbReference type="KEGG" id="saco:SAME_01738"/>
<evidence type="ECO:0000313" key="4">
    <source>
        <dbReference type="Proteomes" id="UP000215144"/>
    </source>
</evidence>
<proteinExistence type="predicted"/>
<evidence type="ECO:0000256" key="2">
    <source>
        <dbReference type="SAM" id="SignalP"/>
    </source>
</evidence>
<protein>
    <submittedName>
        <fullName evidence="3">Gas vesicle protein</fullName>
    </submittedName>
</protein>
<name>A0A239XAL8_STRAI</name>
<accession>A0A239XAL8</accession>